<feature type="region of interest" description="Disordered" evidence="1">
    <location>
        <begin position="64"/>
        <end position="106"/>
    </location>
</feature>
<gene>
    <name evidence="2" type="ORF">CSOJ01_12521</name>
</gene>
<dbReference type="AlphaFoldDB" id="A0A8H6IUM2"/>
<dbReference type="EMBL" id="WIGN01000324">
    <property type="protein sequence ID" value="KAF6799418.1"/>
    <property type="molecule type" value="Genomic_DNA"/>
</dbReference>
<proteinExistence type="predicted"/>
<comment type="caution">
    <text evidence="2">The sequence shown here is derived from an EMBL/GenBank/DDBJ whole genome shotgun (WGS) entry which is preliminary data.</text>
</comment>
<name>A0A8H6IUM2_9PEZI</name>
<evidence type="ECO:0000313" key="2">
    <source>
        <dbReference type="EMBL" id="KAF6799418.1"/>
    </source>
</evidence>
<reference evidence="2 3" key="1">
    <citation type="journal article" date="2020" name="Phytopathology">
        <title>Genome Sequence Resources of Colletotrichum truncatum, C. plurivorum, C. musicola, and C. sojae: Four Species Pathogenic to Soybean (Glycine max).</title>
        <authorList>
            <person name="Rogerio F."/>
            <person name="Boufleur T.R."/>
            <person name="Ciampi-Guillardi M."/>
            <person name="Sukno S.A."/>
            <person name="Thon M.R."/>
            <person name="Massola Junior N.S."/>
            <person name="Baroncelli R."/>
        </authorList>
    </citation>
    <scope>NUCLEOTIDE SEQUENCE [LARGE SCALE GENOMIC DNA]</scope>
    <source>
        <strain evidence="2 3">LFN0009</strain>
    </source>
</reference>
<keyword evidence="3" id="KW-1185">Reference proteome</keyword>
<protein>
    <submittedName>
        <fullName evidence="2">Uncharacterized protein</fullName>
    </submittedName>
</protein>
<evidence type="ECO:0000313" key="3">
    <source>
        <dbReference type="Proteomes" id="UP000652219"/>
    </source>
</evidence>
<organism evidence="2 3">
    <name type="scientific">Colletotrichum sojae</name>
    <dbReference type="NCBI Taxonomy" id="2175907"/>
    <lineage>
        <taxon>Eukaryota</taxon>
        <taxon>Fungi</taxon>
        <taxon>Dikarya</taxon>
        <taxon>Ascomycota</taxon>
        <taxon>Pezizomycotina</taxon>
        <taxon>Sordariomycetes</taxon>
        <taxon>Hypocreomycetidae</taxon>
        <taxon>Glomerellales</taxon>
        <taxon>Glomerellaceae</taxon>
        <taxon>Colletotrichum</taxon>
        <taxon>Colletotrichum orchidearum species complex</taxon>
    </lineage>
</organism>
<sequence>MFQPQHIEPSDEPLACHTHCHPVASAGPLHAPGQDRCSTRPLPEYRGLPPTLLACGAENALQQSASPTAVQPRTWGRLANPNILSPAPKTRSNDDDCGAIAQSHWL</sequence>
<dbReference type="Proteomes" id="UP000652219">
    <property type="component" value="Unassembled WGS sequence"/>
</dbReference>
<evidence type="ECO:0000256" key="1">
    <source>
        <dbReference type="SAM" id="MobiDB-lite"/>
    </source>
</evidence>
<accession>A0A8H6IUM2</accession>